<comment type="catalytic activity">
    <reaction evidence="10">
        <text>GTP + succinate + CoA = succinyl-CoA + GDP + phosphate</text>
        <dbReference type="Rhea" id="RHEA:22120"/>
        <dbReference type="ChEBI" id="CHEBI:30031"/>
        <dbReference type="ChEBI" id="CHEBI:37565"/>
        <dbReference type="ChEBI" id="CHEBI:43474"/>
        <dbReference type="ChEBI" id="CHEBI:57287"/>
        <dbReference type="ChEBI" id="CHEBI:57292"/>
        <dbReference type="ChEBI" id="CHEBI:58189"/>
    </reaction>
</comment>
<dbReference type="GO" id="GO:0042709">
    <property type="term" value="C:succinate-CoA ligase complex"/>
    <property type="evidence" value="ECO:0007669"/>
    <property type="project" value="TreeGrafter"/>
</dbReference>
<dbReference type="GO" id="GO:0006099">
    <property type="term" value="P:tricarboxylic acid cycle"/>
    <property type="evidence" value="ECO:0007669"/>
    <property type="project" value="UniProtKB-UniRule"/>
</dbReference>
<comment type="function">
    <text evidence="10">Succinyl-CoA synthetase functions in the citric acid cycle (TCA), coupling the hydrolysis of succinyl-CoA to the synthesis of either ATP or GTP and thus represents the only step of substrate-level phosphorylation in the TCA. The beta subunit provides nucleotide specificity of the enzyme and binds the substrate succinate, while the binding sites for coenzyme A and phosphate are found in the alpha subunit.</text>
</comment>
<dbReference type="FunFam" id="3.40.50.261:FF:000001">
    <property type="entry name" value="Succinate--CoA ligase [ADP-forming] subunit beta"/>
    <property type="match status" value="1"/>
</dbReference>
<dbReference type="EMBL" id="FPAW01000058">
    <property type="protein sequence ID" value="SFU21157.1"/>
    <property type="molecule type" value="Genomic_DNA"/>
</dbReference>
<evidence type="ECO:0000256" key="3">
    <source>
        <dbReference type="ARBA" id="ARBA00022598"/>
    </source>
</evidence>
<dbReference type="Gene3D" id="3.30.470.20">
    <property type="entry name" value="ATP-grasp fold, B domain"/>
    <property type="match status" value="1"/>
</dbReference>
<comment type="pathway">
    <text evidence="10">Carbohydrate metabolism; tricarboxylic acid cycle; succinate from succinyl-CoA (ligase route): step 1/1.</text>
</comment>
<evidence type="ECO:0000256" key="7">
    <source>
        <dbReference type="ARBA" id="ARBA00022842"/>
    </source>
</evidence>
<evidence type="ECO:0000256" key="5">
    <source>
        <dbReference type="ARBA" id="ARBA00022741"/>
    </source>
</evidence>
<evidence type="ECO:0000256" key="2">
    <source>
        <dbReference type="ARBA" id="ARBA00022532"/>
    </source>
</evidence>
<dbReference type="Gene3D" id="3.40.50.261">
    <property type="entry name" value="Succinyl-CoA synthetase domains"/>
    <property type="match status" value="1"/>
</dbReference>
<dbReference type="NCBIfam" id="NF010647">
    <property type="entry name" value="PRK14046.1"/>
    <property type="match status" value="1"/>
</dbReference>
<feature type="binding site" evidence="10">
    <location>
        <position position="213"/>
    </location>
    <ligand>
        <name>Mg(2+)</name>
        <dbReference type="ChEBI" id="CHEBI:18420"/>
    </ligand>
</feature>
<dbReference type="InterPro" id="IPR005809">
    <property type="entry name" value="Succ_CoA_ligase-like_bsu"/>
</dbReference>
<evidence type="ECO:0000256" key="9">
    <source>
        <dbReference type="ARBA" id="ARBA00060690"/>
    </source>
</evidence>
<dbReference type="HAMAP" id="MF_00558">
    <property type="entry name" value="Succ_CoA_beta"/>
    <property type="match status" value="1"/>
</dbReference>
<dbReference type="AlphaFoldDB" id="A0A1I7EB42"/>
<keyword evidence="13" id="KW-1185">Reference proteome</keyword>
<evidence type="ECO:0000259" key="11">
    <source>
        <dbReference type="PROSITE" id="PS50975"/>
    </source>
</evidence>
<feature type="binding site" evidence="10">
    <location>
        <position position="99"/>
    </location>
    <ligand>
        <name>ATP</name>
        <dbReference type="ChEBI" id="CHEBI:30616"/>
    </ligand>
</feature>
<keyword evidence="5 10" id="KW-0547">Nucleotide-binding</keyword>
<evidence type="ECO:0000256" key="10">
    <source>
        <dbReference type="HAMAP-Rule" id="MF_00558"/>
    </source>
</evidence>
<comment type="cofactor">
    <cofactor evidence="10">
        <name>Mg(2+)</name>
        <dbReference type="ChEBI" id="CHEBI:18420"/>
    </cofactor>
    <text evidence="10">Binds 1 Mg(2+) ion per subunit.</text>
</comment>
<dbReference type="FunFam" id="3.30.470.20:FF:000002">
    <property type="entry name" value="Succinate--CoA ligase [ADP-forming] subunit beta"/>
    <property type="match status" value="1"/>
</dbReference>
<dbReference type="EC" id="6.2.1.5" evidence="10"/>
<comment type="caution">
    <text evidence="10">Lacks conserved residue(s) required for the propagation of feature annotation.</text>
</comment>
<feature type="domain" description="ATP-grasp" evidence="11">
    <location>
        <begin position="9"/>
        <end position="55"/>
    </location>
</feature>
<dbReference type="GO" id="GO:0005829">
    <property type="term" value="C:cytosol"/>
    <property type="evidence" value="ECO:0007669"/>
    <property type="project" value="TreeGrafter"/>
</dbReference>
<dbReference type="GO" id="GO:0004776">
    <property type="term" value="F:succinate-CoA ligase (GDP-forming) activity"/>
    <property type="evidence" value="ECO:0007669"/>
    <property type="project" value="RHEA"/>
</dbReference>
<dbReference type="OrthoDB" id="9802602at2"/>
<keyword evidence="4 10" id="KW-0479">Metal-binding</keyword>
<protein>
    <recommendedName>
        <fullName evidence="10">Succinate--CoA ligase [ADP-forming] subunit beta</fullName>
        <ecNumber evidence="10">6.2.1.5</ecNumber>
    </recommendedName>
    <alternativeName>
        <fullName evidence="10">Succinyl-CoA synthetase subunit beta</fullName>
        <shortName evidence="10">SCS-beta</shortName>
    </alternativeName>
</protein>
<keyword evidence="12" id="KW-0808">Transferase</keyword>
<evidence type="ECO:0000313" key="13">
    <source>
        <dbReference type="Proteomes" id="UP000182466"/>
    </source>
</evidence>
<organism evidence="12 13">
    <name type="scientific">Sedimentitalea nanhaiensis</name>
    <dbReference type="NCBI Taxonomy" id="999627"/>
    <lineage>
        <taxon>Bacteria</taxon>
        <taxon>Pseudomonadati</taxon>
        <taxon>Pseudomonadota</taxon>
        <taxon>Alphaproteobacteria</taxon>
        <taxon>Rhodobacterales</taxon>
        <taxon>Paracoccaceae</taxon>
        <taxon>Sedimentitalea</taxon>
    </lineage>
</organism>
<keyword evidence="3 10" id="KW-0436">Ligase</keyword>
<dbReference type="GO" id="GO:0005524">
    <property type="term" value="F:ATP binding"/>
    <property type="evidence" value="ECO:0007669"/>
    <property type="project" value="UniProtKB-UniRule"/>
</dbReference>
<feature type="binding site" evidence="10">
    <location>
        <position position="46"/>
    </location>
    <ligand>
        <name>ATP</name>
        <dbReference type="ChEBI" id="CHEBI:30616"/>
    </ligand>
</feature>
<comment type="subunit">
    <text evidence="10">Heterotetramer of two alpha and two beta subunits.</text>
</comment>
<dbReference type="PIRSF" id="PIRSF001554">
    <property type="entry name" value="SucCS_beta"/>
    <property type="match status" value="1"/>
</dbReference>
<sequence length="398" mass="42981">MDIHEYQAKEVLSNFGVAVPQGALAYSPEQAAYRAREMGGDRWVVKAQVHAGGRGKAGGVKVCDSDAEIQAATEGMFGQKLVTHQTGPEGKGIYRVYVEAAVPIDREIYLGFVLDRTSQRVMIVASAEGGMEIEDISAERPDSIVRATVEPAVGLQEFQCREIAFDLGIEPGMVQQMVRTLQGCYRAFTELDATMVEINPLVITGDNRILALDAKMTFDDNALFRHPQISELRDKSQEDPRESRAADRGLSYVGLDGNIGCIVNGAGLAMATMDTIKLAGGEPANFLDIGGGATPERVAKAFRLVMSDKNVQAVLVNIFAGINRCDWVAEGVVQALREVQVDVPVIVRLAGTNVQEGQKILAQSGLPLIRATTLNEAAERAVAAWRSDVNQNPNLRAV</sequence>
<dbReference type="GO" id="GO:0000287">
    <property type="term" value="F:magnesium ion binding"/>
    <property type="evidence" value="ECO:0007669"/>
    <property type="project" value="UniProtKB-UniRule"/>
</dbReference>
<dbReference type="eggNOG" id="COG0045">
    <property type="taxonomic scope" value="Bacteria"/>
</dbReference>
<dbReference type="PANTHER" id="PTHR11815:SF10">
    <property type="entry name" value="SUCCINATE--COA LIGASE [GDP-FORMING] SUBUNIT BETA, MITOCHONDRIAL"/>
    <property type="match status" value="1"/>
</dbReference>
<evidence type="ECO:0000313" key="12">
    <source>
        <dbReference type="EMBL" id="SFU21157.1"/>
    </source>
</evidence>
<dbReference type="PROSITE" id="PS50975">
    <property type="entry name" value="ATP_GRASP"/>
    <property type="match status" value="1"/>
</dbReference>
<dbReference type="Gene3D" id="3.30.1490.20">
    <property type="entry name" value="ATP-grasp fold, A domain"/>
    <property type="match status" value="1"/>
</dbReference>
<dbReference type="InterPro" id="IPR016102">
    <property type="entry name" value="Succinyl-CoA_synth-like"/>
</dbReference>
<dbReference type="GO" id="GO:0050074">
    <property type="term" value="F:malate-CoA ligase activity"/>
    <property type="evidence" value="ECO:0007669"/>
    <property type="project" value="UniProtKB-EC"/>
</dbReference>
<evidence type="ECO:0000256" key="1">
    <source>
        <dbReference type="ARBA" id="ARBA00009182"/>
    </source>
</evidence>
<dbReference type="PANTHER" id="PTHR11815">
    <property type="entry name" value="SUCCINYL-COA SYNTHETASE BETA CHAIN"/>
    <property type="match status" value="1"/>
</dbReference>
<name>A0A1I7EB42_9RHOB</name>
<dbReference type="InterPro" id="IPR011761">
    <property type="entry name" value="ATP-grasp"/>
</dbReference>
<comment type="pathway">
    <text evidence="9">One-carbon metabolism; formaldehyde assimilation via serine pathway.</text>
</comment>
<dbReference type="GO" id="GO:0016301">
    <property type="term" value="F:kinase activity"/>
    <property type="evidence" value="ECO:0007669"/>
    <property type="project" value="UniProtKB-KW"/>
</dbReference>
<feature type="binding site" evidence="10">
    <location>
        <begin position="53"/>
        <end position="55"/>
    </location>
    <ligand>
        <name>ATP</name>
        <dbReference type="ChEBI" id="CHEBI:30616"/>
    </ligand>
</feature>
<keyword evidence="7 10" id="KW-0460">Magnesium</keyword>
<gene>
    <name evidence="10" type="primary">sucC</name>
    <name evidence="12" type="ORF">SAMN05216236_1585</name>
</gene>
<dbReference type="NCBIfam" id="TIGR01016">
    <property type="entry name" value="sucCoAbeta"/>
    <property type="match status" value="1"/>
</dbReference>
<proteinExistence type="inferred from homology"/>
<dbReference type="SUPFAM" id="SSF56059">
    <property type="entry name" value="Glutathione synthetase ATP-binding domain-like"/>
    <property type="match status" value="1"/>
</dbReference>
<dbReference type="InterPro" id="IPR005811">
    <property type="entry name" value="SUCC_ACL_C"/>
</dbReference>
<comment type="catalytic activity">
    <reaction evidence="10">
        <text>succinate + ATP + CoA = succinyl-CoA + ADP + phosphate</text>
        <dbReference type="Rhea" id="RHEA:17661"/>
        <dbReference type="ChEBI" id="CHEBI:30031"/>
        <dbReference type="ChEBI" id="CHEBI:30616"/>
        <dbReference type="ChEBI" id="CHEBI:43474"/>
        <dbReference type="ChEBI" id="CHEBI:57287"/>
        <dbReference type="ChEBI" id="CHEBI:57292"/>
        <dbReference type="ChEBI" id="CHEBI:456216"/>
        <dbReference type="EC" id="6.2.1.5"/>
    </reaction>
</comment>
<evidence type="ECO:0000256" key="6">
    <source>
        <dbReference type="ARBA" id="ARBA00022840"/>
    </source>
</evidence>
<dbReference type="NCBIfam" id="NF001913">
    <property type="entry name" value="PRK00696.1"/>
    <property type="match status" value="1"/>
</dbReference>
<feature type="binding site" evidence="10">
    <location>
        <position position="264"/>
    </location>
    <ligand>
        <name>substrate</name>
        <note>ligand shared with subunit alpha</note>
    </ligand>
</feature>
<feature type="binding site" evidence="10">
    <location>
        <position position="199"/>
    </location>
    <ligand>
        <name>Mg(2+)</name>
        <dbReference type="ChEBI" id="CHEBI:18420"/>
    </ligand>
</feature>
<dbReference type="UniPathway" id="UPA00223">
    <property type="reaction ID" value="UER00999"/>
</dbReference>
<reference evidence="12 13" key="1">
    <citation type="submission" date="2016-10" db="EMBL/GenBank/DDBJ databases">
        <authorList>
            <person name="de Groot N.N."/>
        </authorList>
    </citation>
    <scope>NUCLEOTIDE SEQUENCE [LARGE SCALE GENOMIC DNA]</scope>
    <source>
        <strain evidence="12 13">CGMCC 1.10959</strain>
    </source>
</reference>
<comment type="catalytic activity">
    <reaction evidence="8">
        <text>(S)-malate + ATP + CoA = (S)-malyl-CoA + ADP + phosphate</text>
        <dbReference type="Rhea" id="RHEA:26193"/>
        <dbReference type="ChEBI" id="CHEBI:15589"/>
        <dbReference type="ChEBI" id="CHEBI:30616"/>
        <dbReference type="ChEBI" id="CHEBI:43474"/>
        <dbReference type="ChEBI" id="CHEBI:57287"/>
        <dbReference type="ChEBI" id="CHEBI:57317"/>
        <dbReference type="ChEBI" id="CHEBI:456216"/>
        <dbReference type="EC" id="6.2.1.9"/>
    </reaction>
</comment>
<dbReference type="Pfam" id="PF00549">
    <property type="entry name" value="Ligase_CoA"/>
    <property type="match status" value="1"/>
</dbReference>
<feature type="binding site" evidence="10">
    <location>
        <position position="107"/>
    </location>
    <ligand>
        <name>ATP</name>
        <dbReference type="ChEBI" id="CHEBI:30616"/>
    </ligand>
</feature>
<dbReference type="InterPro" id="IPR017866">
    <property type="entry name" value="Succ-CoA_synthase_bsu_CS"/>
</dbReference>
<dbReference type="GO" id="GO:0006104">
    <property type="term" value="P:succinyl-CoA metabolic process"/>
    <property type="evidence" value="ECO:0007669"/>
    <property type="project" value="TreeGrafter"/>
</dbReference>
<keyword evidence="12" id="KW-0418">Kinase</keyword>
<feature type="binding site" evidence="10">
    <location>
        <position position="102"/>
    </location>
    <ligand>
        <name>ATP</name>
        <dbReference type="ChEBI" id="CHEBI:30616"/>
    </ligand>
</feature>
<dbReference type="STRING" id="999627.SAMN05216236_1585"/>
<keyword evidence="2 10" id="KW-0816">Tricarboxylic acid cycle</keyword>
<dbReference type="InterPro" id="IPR013650">
    <property type="entry name" value="ATP-grasp_succ-CoA_synth-type"/>
</dbReference>
<dbReference type="InterPro" id="IPR013815">
    <property type="entry name" value="ATP_grasp_subdomain_1"/>
</dbReference>
<keyword evidence="6 10" id="KW-0067">ATP-binding</keyword>
<dbReference type="SUPFAM" id="SSF52210">
    <property type="entry name" value="Succinyl-CoA synthetase domains"/>
    <property type="match status" value="1"/>
</dbReference>
<dbReference type="Pfam" id="PF08442">
    <property type="entry name" value="ATP-grasp_2"/>
    <property type="match status" value="1"/>
</dbReference>
<dbReference type="RefSeq" id="WP_027263906.1">
    <property type="nucleotide sequence ID" value="NZ_FPAW01000058.1"/>
</dbReference>
<dbReference type="PROSITE" id="PS01217">
    <property type="entry name" value="SUCCINYL_COA_LIG_3"/>
    <property type="match status" value="1"/>
</dbReference>
<evidence type="ECO:0000256" key="8">
    <source>
        <dbReference type="ARBA" id="ARBA00052241"/>
    </source>
</evidence>
<dbReference type="FunFam" id="3.30.1490.20:FF:000002">
    <property type="entry name" value="Succinate--CoA ligase [ADP-forming] subunit beta"/>
    <property type="match status" value="1"/>
</dbReference>
<dbReference type="Proteomes" id="UP000182466">
    <property type="component" value="Unassembled WGS sequence"/>
</dbReference>
<accession>A0A1I7EB42</accession>
<comment type="similarity">
    <text evidence="1 10">Belongs to the succinate/malate CoA ligase beta subunit family.</text>
</comment>
<evidence type="ECO:0000256" key="4">
    <source>
        <dbReference type="ARBA" id="ARBA00022723"/>
    </source>
</evidence>
<dbReference type="GO" id="GO:0004775">
    <property type="term" value="F:succinate-CoA ligase (ADP-forming) activity"/>
    <property type="evidence" value="ECO:0007669"/>
    <property type="project" value="UniProtKB-UniRule"/>
</dbReference>